<dbReference type="GO" id="GO:0006508">
    <property type="term" value="P:proteolysis"/>
    <property type="evidence" value="ECO:0007669"/>
    <property type="project" value="UniProtKB-KW"/>
</dbReference>
<reference evidence="2 4" key="1">
    <citation type="submission" date="2018-06" db="EMBL/GenBank/DDBJ databases">
        <title>Genomic Encyclopedia of Archaeal and Bacterial Type Strains, Phase II (KMG-II): from individual species to whole genera.</title>
        <authorList>
            <person name="Goeker M."/>
        </authorList>
    </citation>
    <scope>NUCLEOTIDE SEQUENCE [LARGE SCALE GENOMIC DNA]</scope>
    <source>
        <strain evidence="2 4">DSM 22686</strain>
    </source>
</reference>
<dbReference type="EMBL" id="VORV01000005">
    <property type="protein sequence ID" value="TXD78264.1"/>
    <property type="molecule type" value="Genomic_DNA"/>
</dbReference>
<dbReference type="Proteomes" id="UP000249115">
    <property type="component" value="Unassembled WGS sequence"/>
</dbReference>
<organism evidence="2 4">
    <name type="scientific">Algoriphagus ratkowskyi</name>
    <dbReference type="NCBI Taxonomy" id="57028"/>
    <lineage>
        <taxon>Bacteria</taxon>
        <taxon>Pseudomonadati</taxon>
        <taxon>Bacteroidota</taxon>
        <taxon>Cytophagia</taxon>
        <taxon>Cytophagales</taxon>
        <taxon>Cyclobacteriaceae</taxon>
        <taxon>Algoriphagus</taxon>
    </lineage>
</organism>
<evidence type="ECO:0000313" key="2">
    <source>
        <dbReference type="EMBL" id="PZX60459.1"/>
    </source>
</evidence>
<dbReference type="Pfam" id="PF18294">
    <property type="entry name" value="Pept_S41_N"/>
    <property type="match status" value="1"/>
</dbReference>
<dbReference type="PANTHER" id="PTHR32060:SF30">
    <property type="entry name" value="CARBOXY-TERMINAL PROCESSING PROTEASE CTPA"/>
    <property type="match status" value="1"/>
</dbReference>
<evidence type="ECO:0000313" key="3">
    <source>
        <dbReference type="EMBL" id="TXD78264.1"/>
    </source>
</evidence>
<dbReference type="Gene3D" id="2.30.42.10">
    <property type="match status" value="1"/>
</dbReference>
<dbReference type="InterPro" id="IPR041613">
    <property type="entry name" value="Pept_S41_N"/>
</dbReference>
<dbReference type="SMART" id="SM00245">
    <property type="entry name" value="TSPc"/>
    <property type="match status" value="1"/>
</dbReference>
<dbReference type="PANTHER" id="PTHR32060">
    <property type="entry name" value="TAIL-SPECIFIC PROTEASE"/>
    <property type="match status" value="1"/>
</dbReference>
<accession>A0A2W7S0U0</accession>
<dbReference type="GO" id="GO:0030288">
    <property type="term" value="C:outer membrane-bounded periplasmic space"/>
    <property type="evidence" value="ECO:0007669"/>
    <property type="project" value="TreeGrafter"/>
</dbReference>
<evidence type="ECO:0000313" key="5">
    <source>
        <dbReference type="Proteomes" id="UP000321927"/>
    </source>
</evidence>
<dbReference type="Pfam" id="PF03572">
    <property type="entry name" value="Peptidase_S41"/>
    <property type="match status" value="1"/>
</dbReference>
<dbReference type="InterPro" id="IPR029045">
    <property type="entry name" value="ClpP/crotonase-like_dom_sf"/>
</dbReference>
<name>A0A2W7S0U0_9BACT</name>
<sequence>MNNSKWIFGLLLVLIWSCDPKEEIIPDPQSDKVKGAIFEAMQEWYFWNKELPANLNTADFSTNEDFLEALKFKPLDRFSYLTTQEAFNNAFVGRNAGHGFGFAFDATERLYLTFVYDDSPAGKDGWKRGWEITGINGKAIAQYKTSTGGYDFQLGAADPGISNSFSFKLPDGTITMRTNVKAEYQSNSVLHQEVIDLAGKKVGYWVYQSFKATAGQSPTKSLEVDESMKFFEAAGIQKLIIDLRYNGGGSVAVAEQINNYIIQAANTNKLMYTNKLNSLKAETQKSVNFKKLGNLNLDKLIFITSRGTASASELVINSLDPYIAITLVGDNTFGKPVGSFPLSSFNSTLKNNNVELVPITFAIANSEGKADYFDGFPADFAVGDTPQFDWGNQNDLRLAAALNVLENGSVGGRILNTFYRPKWEMIDQFKGLKQEFPAY</sequence>
<dbReference type="OrthoDB" id="7168509at2"/>
<dbReference type="GO" id="GO:0004175">
    <property type="term" value="F:endopeptidase activity"/>
    <property type="evidence" value="ECO:0007669"/>
    <property type="project" value="TreeGrafter"/>
</dbReference>
<dbReference type="InterPro" id="IPR005151">
    <property type="entry name" value="Tail-specific_protease"/>
</dbReference>
<dbReference type="Gene3D" id="3.30.750.170">
    <property type="match status" value="1"/>
</dbReference>
<feature type="domain" description="Tail specific protease" evidence="1">
    <location>
        <begin position="173"/>
        <end position="383"/>
    </location>
</feature>
<dbReference type="InterPro" id="IPR036034">
    <property type="entry name" value="PDZ_sf"/>
</dbReference>
<dbReference type="CDD" id="cd07561">
    <property type="entry name" value="Peptidase_S41_CPP_like"/>
    <property type="match status" value="1"/>
</dbReference>
<comment type="caution">
    <text evidence="2">The sequence shown here is derived from an EMBL/GenBank/DDBJ whole genome shotgun (WGS) entry which is preliminary data.</text>
</comment>
<protein>
    <submittedName>
        <fullName evidence="3">Carboxyl-terminal protease</fullName>
    </submittedName>
    <submittedName>
        <fullName evidence="2">Peptidase S41-like protein</fullName>
    </submittedName>
</protein>
<keyword evidence="5" id="KW-1185">Reference proteome</keyword>
<reference evidence="3 5" key="2">
    <citation type="submission" date="2019-08" db="EMBL/GenBank/DDBJ databases">
        <title>Genome of Algoriphagus ratkowskyi IC026.</title>
        <authorList>
            <person name="Bowman J.P."/>
        </authorList>
    </citation>
    <scope>NUCLEOTIDE SEQUENCE [LARGE SCALE GENOMIC DNA]</scope>
    <source>
        <strain evidence="3 5">IC026</strain>
    </source>
</reference>
<keyword evidence="3" id="KW-0378">Hydrolase</keyword>
<dbReference type="GO" id="GO:0007165">
    <property type="term" value="P:signal transduction"/>
    <property type="evidence" value="ECO:0007669"/>
    <property type="project" value="TreeGrafter"/>
</dbReference>
<dbReference type="SUPFAM" id="SSF52096">
    <property type="entry name" value="ClpP/crotonase"/>
    <property type="match status" value="1"/>
</dbReference>
<evidence type="ECO:0000259" key="1">
    <source>
        <dbReference type="SMART" id="SM00245"/>
    </source>
</evidence>
<proteinExistence type="predicted"/>
<dbReference type="AlphaFoldDB" id="A0A2W7S0U0"/>
<keyword evidence="3" id="KW-0645">Protease</keyword>
<evidence type="ECO:0000313" key="4">
    <source>
        <dbReference type="Proteomes" id="UP000249115"/>
    </source>
</evidence>
<dbReference type="GO" id="GO:0008236">
    <property type="term" value="F:serine-type peptidase activity"/>
    <property type="evidence" value="ECO:0007669"/>
    <property type="project" value="InterPro"/>
</dbReference>
<dbReference type="EMBL" id="QKZU01000002">
    <property type="protein sequence ID" value="PZX60459.1"/>
    <property type="molecule type" value="Genomic_DNA"/>
</dbReference>
<dbReference type="Proteomes" id="UP000321927">
    <property type="component" value="Unassembled WGS sequence"/>
</dbReference>
<gene>
    <name evidence="3" type="ORF">ESW18_09525</name>
    <name evidence="2" type="ORF">LV84_00738</name>
</gene>
<dbReference type="RefSeq" id="WP_086500585.1">
    <property type="nucleotide sequence ID" value="NZ_MSSV01000004.1"/>
</dbReference>
<dbReference type="Gene3D" id="3.90.226.10">
    <property type="entry name" value="2-enoyl-CoA Hydratase, Chain A, domain 1"/>
    <property type="match status" value="1"/>
</dbReference>